<dbReference type="SMART" id="SM00823">
    <property type="entry name" value="PKS_PP"/>
    <property type="match status" value="1"/>
</dbReference>
<dbReference type="PROSITE" id="PS50075">
    <property type="entry name" value="CARRIER"/>
    <property type="match status" value="1"/>
</dbReference>
<evidence type="ECO:0000256" key="2">
    <source>
        <dbReference type="ARBA" id="ARBA00022553"/>
    </source>
</evidence>
<protein>
    <submittedName>
        <fullName evidence="4">Phosphopantetheine attachment site</fullName>
    </submittedName>
</protein>
<dbReference type="Proteomes" id="UP000236723">
    <property type="component" value="Unassembled WGS sequence"/>
</dbReference>
<name>A0A1H5XHB3_9ACTN</name>
<dbReference type="GO" id="GO:0043041">
    <property type="term" value="P:amino acid activation for nonribosomal peptide biosynthetic process"/>
    <property type="evidence" value="ECO:0007669"/>
    <property type="project" value="TreeGrafter"/>
</dbReference>
<dbReference type="OrthoDB" id="424472at2"/>
<dbReference type="InterPro" id="IPR020806">
    <property type="entry name" value="PKS_PP-bd"/>
</dbReference>
<dbReference type="PANTHER" id="PTHR45527">
    <property type="entry name" value="NONRIBOSOMAL PEPTIDE SYNTHETASE"/>
    <property type="match status" value="1"/>
</dbReference>
<evidence type="ECO:0000313" key="5">
    <source>
        <dbReference type="Proteomes" id="UP000236723"/>
    </source>
</evidence>
<keyword evidence="5" id="KW-1185">Reference proteome</keyword>
<dbReference type="EMBL" id="FNVO01000003">
    <property type="protein sequence ID" value="SEG10757.1"/>
    <property type="molecule type" value="Genomic_DNA"/>
</dbReference>
<dbReference type="AlphaFoldDB" id="A0A1H5XHB3"/>
<dbReference type="GO" id="GO:0005737">
    <property type="term" value="C:cytoplasm"/>
    <property type="evidence" value="ECO:0007669"/>
    <property type="project" value="TreeGrafter"/>
</dbReference>
<evidence type="ECO:0000259" key="3">
    <source>
        <dbReference type="PROSITE" id="PS50075"/>
    </source>
</evidence>
<dbReference type="GO" id="GO:0031177">
    <property type="term" value="F:phosphopantetheine binding"/>
    <property type="evidence" value="ECO:0007669"/>
    <property type="project" value="InterPro"/>
</dbReference>
<evidence type="ECO:0000313" key="4">
    <source>
        <dbReference type="EMBL" id="SEG10757.1"/>
    </source>
</evidence>
<evidence type="ECO:0000256" key="1">
    <source>
        <dbReference type="ARBA" id="ARBA00022450"/>
    </source>
</evidence>
<feature type="domain" description="Carrier" evidence="3">
    <location>
        <begin position="13"/>
        <end position="88"/>
    </location>
</feature>
<keyword evidence="1" id="KW-0596">Phosphopantetheine</keyword>
<dbReference type="PANTHER" id="PTHR45527:SF1">
    <property type="entry name" value="FATTY ACID SYNTHASE"/>
    <property type="match status" value="1"/>
</dbReference>
<organism evidence="4 5">
    <name type="scientific">Thermomonospora echinospora</name>
    <dbReference type="NCBI Taxonomy" id="1992"/>
    <lineage>
        <taxon>Bacteria</taxon>
        <taxon>Bacillati</taxon>
        <taxon>Actinomycetota</taxon>
        <taxon>Actinomycetes</taxon>
        <taxon>Streptosporangiales</taxon>
        <taxon>Thermomonosporaceae</taxon>
        <taxon>Thermomonospora</taxon>
    </lineage>
</organism>
<dbReference type="RefSeq" id="WP_160146932.1">
    <property type="nucleotide sequence ID" value="NZ_FNVO01000003.1"/>
</dbReference>
<proteinExistence type="predicted"/>
<gene>
    <name evidence="4" type="ORF">SAMN04489712_103240</name>
</gene>
<dbReference type="InterPro" id="IPR036736">
    <property type="entry name" value="ACP-like_sf"/>
</dbReference>
<dbReference type="InterPro" id="IPR009081">
    <property type="entry name" value="PP-bd_ACP"/>
</dbReference>
<keyword evidence="2" id="KW-0597">Phosphoprotein</keyword>
<sequence length="91" mass="9952">MSRTTPDDDAREPAGPDAQQALAGLWRQVLRVPRVGRTDNFFALGGTSLIAARVRRAIERELAVAIPLRTLFEAADLAGLAARVTDARERR</sequence>
<dbReference type="SUPFAM" id="SSF47336">
    <property type="entry name" value="ACP-like"/>
    <property type="match status" value="1"/>
</dbReference>
<dbReference type="Gene3D" id="1.10.1200.10">
    <property type="entry name" value="ACP-like"/>
    <property type="match status" value="1"/>
</dbReference>
<reference evidence="5" key="1">
    <citation type="submission" date="2016-10" db="EMBL/GenBank/DDBJ databases">
        <authorList>
            <person name="Varghese N."/>
            <person name="Submissions S."/>
        </authorList>
    </citation>
    <scope>NUCLEOTIDE SEQUENCE [LARGE SCALE GENOMIC DNA]</scope>
    <source>
        <strain evidence="5">DSM 43163</strain>
    </source>
</reference>
<dbReference type="GO" id="GO:0044550">
    <property type="term" value="P:secondary metabolite biosynthetic process"/>
    <property type="evidence" value="ECO:0007669"/>
    <property type="project" value="TreeGrafter"/>
</dbReference>
<accession>A0A1H5XHB3</accession>
<dbReference type="Pfam" id="PF00550">
    <property type="entry name" value="PP-binding"/>
    <property type="match status" value="1"/>
</dbReference>